<keyword evidence="2" id="KW-1185">Reference proteome</keyword>
<dbReference type="Proteomes" id="UP001060215">
    <property type="component" value="Chromosome 5"/>
</dbReference>
<proteinExistence type="predicted"/>
<accession>A0ACC0HCY5</accession>
<sequence length="219" mass="24840">MVIPAAKVTVAISIATIKLVSFDLEMFAVSNFKFVVLQKIKNPNYKGKWKTPWIDNPEFEDDPHLYVLKPIKYVGIEVWQIEKDVFEEAEKARRAKEEERLLSLSQSLKNVLQELLDDSVQKSVRDDQNLVLLPKQLWSARVEREDGQSCCGVGWLLDRGQAITSKCIFSPILRKQSWKGNAERHLPGWDDGFNFHATAGASSSGRRGWASGSSWPLPI</sequence>
<evidence type="ECO:0000313" key="2">
    <source>
        <dbReference type="Proteomes" id="UP001060215"/>
    </source>
</evidence>
<name>A0ACC0HCY5_9ERIC</name>
<comment type="caution">
    <text evidence="1">The sequence shown here is derived from an EMBL/GenBank/DDBJ whole genome shotgun (WGS) entry which is preliminary data.</text>
</comment>
<evidence type="ECO:0000313" key="1">
    <source>
        <dbReference type="EMBL" id="KAI8011417.1"/>
    </source>
</evidence>
<reference evidence="1 2" key="1">
    <citation type="journal article" date="2022" name="Plant J.">
        <title>Chromosome-level genome of Camellia lanceoleosa provides a valuable resource for understanding genome evolution and self-incompatibility.</title>
        <authorList>
            <person name="Gong W."/>
            <person name="Xiao S."/>
            <person name="Wang L."/>
            <person name="Liao Z."/>
            <person name="Chang Y."/>
            <person name="Mo W."/>
            <person name="Hu G."/>
            <person name="Li W."/>
            <person name="Zhao G."/>
            <person name="Zhu H."/>
            <person name="Hu X."/>
            <person name="Ji K."/>
            <person name="Xiang X."/>
            <person name="Song Q."/>
            <person name="Yuan D."/>
            <person name="Jin S."/>
            <person name="Zhang L."/>
        </authorList>
    </citation>
    <scope>NUCLEOTIDE SEQUENCE [LARGE SCALE GENOMIC DNA]</scope>
    <source>
        <strain evidence="1">SQ_2022a</strain>
    </source>
</reference>
<organism evidence="1 2">
    <name type="scientific">Camellia lanceoleosa</name>
    <dbReference type="NCBI Taxonomy" id="1840588"/>
    <lineage>
        <taxon>Eukaryota</taxon>
        <taxon>Viridiplantae</taxon>
        <taxon>Streptophyta</taxon>
        <taxon>Embryophyta</taxon>
        <taxon>Tracheophyta</taxon>
        <taxon>Spermatophyta</taxon>
        <taxon>Magnoliopsida</taxon>
        <taxon>eudicotyledons</taxon>
        <taxon>Gunneridae</taxon>
        <taxon>Pentapetalae</taxon>
        <taxon>asterids</taxon>
        <taxon>Ericales</taxon>
        <taxon>Theaceae</taxon>
        <taxon>Camellia</taxon>
    </lineage>
</organism>
<protein>
    <submittedName>
        <fullName evidence="1">Calreticulin-3</fullName>
    </submittedName>
</protein>
<gene>
    <name evidence="1" type="ORF">LOK49_LG06G02881</name>
</gene>
<dbReference type="EMBL" id="CM045762">
    <property type="protein sequence ID" value="KAI8011417.1"/>
    <property type="molecule type" value="Genomic_DNA"/>
</dbReference>